<evidence type="ECO:0000313" key="1">
    <source>
        <dbReference type="EMBL" id="KFM67402.1"/>
    </source>
</evidence>
<protein>
    <submittedName>
        <fullName evidence="1">Uncharacterized protein</fullName>
    </submittedName>
</protein>
<name>A0A087TQL3_STEMI</name>
<feature type="non-terminal residue" evidence="1">
    <location>
        <position position="62"/>
    </location>
</feature>
<reference evidence="1 2" key="1">
    <citation type="submission" date="2013-11" db="EMBL/GenBank/DDBJ databases">
        <title>Genome sequencing of Stegodyphus mimosarum.</title>
        <authorList>
            <person name="Bechsgaard J."/>
        </authorList>
    </citation>
    <scope>NUCLEOTIDE SEQUENCE [LARGE SCALE GENOMIC DNA]</scope>
</reference>
<proteinExistence type="predicted"/>
<dbReference type="EMBL" id="KK116315">
    <property type="protein sequence ID" value="KFM67402.1"/>
    <property type="molecule type" value="Genomic_DNA"/>
</dbReference>
<organism evidence="1 2">
    <name type="scientific">Stegodyphus mimosarum</name>
    <name type="common">African social velvet spider</name>
    <dbReference type="NCBI Taxonomy" id="407821"/>
    <lineage>
        <taxon>Eukaryota</taxon>
        <taxon>Metazoa</taxon>
        <taxon>Ecdysozoa</taxon>
        <taxon>Arthropoda</taxon>
        <taxon>Chelicerata</taxon>
        <taxon>Arachnida</taxon>
        <taxon>Araneae</taxon>
        <taxon>Araneomorphae</taxon>
        <taxon>Entelegynae</taxon>
        <taxon>Eresoidea</taxon>
        <taxon>Eresidae</taxon>
        <taxon>Stegodyphus</taxon>
    </lineage>
</organism>
<gene>
    <name evidence="1" type="ORF">X975_00256</name>
</gene>
<sequence>MISGFKFVRISSIIYRSWLVVCAPAVRVWAIGFADSFDFSVSSKAGFSYFDHRHHVIRTNIR</sequence>
<keyword evidence="2" id="KW-1185">Reference proteome</keyword>
<accession>A0A087TQL3</accession>
<evidence type="ECO:0000313" key="2">
    <source>
        <dbReference type="Proteomes" id="UP000054359"/>
    </source>
</evidence>
<dbReference type="Proteomes" id="UP000054359">
    <property type="component" value="Unassembled WGS sequence"/>
</dbReference>
<dbReference type="AlphaFoldDB" id="A0A087TQL3"/>